<dbReference type="PANTHER" id="PTHR34825:SF1">
    <property type="entry name" value="AAA-ATPASE-LIKE DOMAIN-CONTAINING PROTEIN"/>
    <property type="match status" value="1"/>
</dbReference>
<reference evidence="3 4" key="1">
    <citation type="submission" date="2016-08" db="EMBL/GenBank/DDBJ databases">
        <title>A Parts List for Fungal Cellulosomes Revealed by Comparative Genomics.</title>
        <authorList>
            <consortium name="DOE Joint Genome Institute"/>
            <person name="Haitjema C.H."/>
            <person name="Gilmore S.P."/>
            <person name="Henske J.K."/>
            <person name="Solomon K.V."/>
            <person name="De Groot R."/>
            <person name="Kuo A."/>
            <person name="Mondo S.J."/>
            <person name="Salamov A.A."/>
            <person name="Labutti K."/>
            <person name="Zhao Z."/>
            <person name="Chiniquy J."/>
            <person name="Barry K."/>
            <person name="Brewer H.M."/>
            <person name="Purvine S.O."/>
            <person name="Wright A.T."/>
            <person name="Boxma B."/>
            <person name="Van Alen T."/>
            <person name="Hackstein J.H."/>
            <person name="Baker S.E."/>
            <person name="Grigoriev I.V."/>
            <person name="O'Malley M.A."/>
        </authorList>
    </citation>
    <scope>NUCLEOTIDE SEQUENCE [LARGE SCALE GENOMIC DNA]</scope>
    <source>
        <strain evidence="3 4">G1</strain>
    </source>
</reference>
<feature type="compositionally biased region" description="Basic residues" evidence="1">
    <location>
        <begin position="616"/>
        <end position="636"/>
    </location>
</feature>
<proteinExistence type="predicted"/>
<keyword evidence="4" id="KW-1185">Reference proteome</keyword>
<dbReference type="Proteomes" id="UP000193920">
    <property type="component" value="Unassembled WGS sequence"/>
</dbReference>
<sequence>MGIYVDSAIGYDEFEILYQSEYFVDKSNIIRKFNKLLQKNKRYICISKPRRFGKSSIANMIIAYYSKINNERDKEKLKKIFDNLNISKEENIESETITNNTRDLETENTSFKKKKLSYEETQGKYHTIYLNFSDIKDYEKLTLNEYLSILDNEIMNELDDIFKIHEIKENIILSKYLSNLYCKTKEKFIFVIDEWDYIFEEDILFTANDRNIYVSYLNDLLKDKPYVAFAYMTGILTPAKGTTQSKLNFFTEYSMLEDNQYYEYFRFTEKEVHKLCLENKKLNYGDLEKRYNGYLSNTGEKIFNPLSITSALMNNEIRNYWTKTGNFYEVKNHINFNINGVKEEFLKLILHEKIKIKLRGYGADNKHIRYKNKNIKRNDQEKNNNEEMKNEMYSSMVVYGFLTYDIKKEEVFIPNVELFEKFDEVFKNNNDFGIYKDLISNSKKILEATLSKDTKTVCDIIKNIQKKYSALDNYYKHVSLSYVIQFAYIDAQSTHDIKKETKAGKGKADFIFYPKDKYNGTVIIIELKVGESANSAIQQIYDEQYYFGLKNKGYQGKVLLVGINFTKLNKEYSCIIEEYDESKNIKIRNNNTGTDEDNNNNNNSNEDDDDYNTNNNKRKRKQNQKQNKKLKSGKVY</sequence>
<feature type="compositionally biased region" description="Low complexity" evidence="1">
    <location>
        <begin position="588"/>
        <end position="604"/>
    </location>
</feature>
<dbReference type="InterPro" id="IPR012547">
    <property type="entry name" value="PDDEXK_9"/>
</dbReference>
<evidence type="ECO:0000313" key="4">
    <source>
        <dbReference type="Proteomes" id="UP000193920"/>
    </source>
</evidence>
<dbReference type="InterPro" id="IPR027417">
    <property type="entry name" value="P-loop_NTPase"/>
</dbReference>
<dbReference type="InterPro" id="IPR018631">
    <property type="entry name" value="AAA-ATPase-like_dom"/>
</dbReference>
<dbReference type="STRING" id="1754190.A0A1Y2DDJ1"/>
<dbReference type="Pfam" id="PF08011">
    <property type="entry name" value="PDDEXK_9"/>
    <property type="match status" value="1"/>
</dbReference>
<evidence type="ECO:0000313" key="3">
    <source>
        <dbReference type="EMBL" id="ORY57328.1"/>
    </source>
</evidence>
<dbReference type="Pfam" id="PF09820">
    <property type="entry name" value="AAA-ATPase_like"/>
    <property type="match status" value="1"/>
</dbReference>
<organism evidence="3 4">
    <name type="scientific">Neocallimastix californiae</name>
    <dbReference type="NCBI Taxonomy" id="1754190"/>
    <lineage>
        <taxon>Eukaryota</taxon>
        <taxon>Fungi</taxon>
        <taxon>Fungi incertae sedis</taxon>
        <taxon>Chytridiomycota</taxon>
        <taxon>Chytridiomycota incertae sedis</taxon>
        <taxon>Neocallimastigomycetes</taxon>
        <taxon>Neocallimastigales</taxon>
        <taxon>Neocallimastigaceae</taxon>
        <taxon>Neocallimastix</taxon>
    </lineage>
</organism>
<evidence type="ECO:0000259" key="2">
    <source>
        <dbReference type="Pfam" id="PF09820"/>
    </source>
</evidence>
<name>A0A1Y2DDJ1_9FUNG</name>
<protein>
    <recommendedName>
        <fullName evidence="2">AAA-ATPase-like domain-containing protein</fullName>
    </recommendedName>
</protein>
<dbReference type="SUPFAM" id="SSF52540">
    <property type="entry name" value="P-loop containing nucleoside triphosphate hydrolases"/>
    <property type="match status" value="1"/>
</dbReference>
<gene>
    <name evidence="3" type="ORF">LY90DRAFT_506478</name>
</gene>
<dbReference type="EMBL" id="MCOG01000070">
    <property type="protein sequence ID" value="ORY57328.1"/>
    <property type="molecule type" value="Genomic_DNA"/>
</dbReference>
<comment type="caution">
    <text evidence="3">The sequence shown here is derived from an EMBL/GenBank/DDBJ whole genome shotgun (WGS) entry which is preliminary data.</text>
</comment>
<dbReference type="AlphaFoldDB" id="A0A1Y2DDJ1"/>
<dbReference type="Gene3D" id="3.40.50.300">
    <property type="entry name" value="P-loop containing nucleotide triphosphate hydrolases"/>
    <property type="match status" value="1"/>
</dbReference>
<accession>A0A1Y2DDJ1</accession>
<dbReference type="PANTHER" id="PTHR34825">
    <property type="entry name" value="CONSERVED PROTEIN, WITH A WEAK D-GALACTARATE DEHYDRATASE/ALTRONATE HYDROLASE DOMAIN"/>
    <property type="match status" value="1"/>
</dbReference>
<dbReference type="OrthoDB" id="2142109at2759"/>
<feature type="domain" description="AAA-ATPase-like" evidence="2">
    <location>
        <begin position="9"/>
        <end position="237"/>
    </location>
</feature>
<evidence type="ECO:0000256" key="1">
    <source>
        <dbReference type="SAM" id="MobiDB-lite"/>
    </source>
</evidence>
<feature type="region of interest" description="Disordered" evidence="1">
    <location>
        <begin position="588"/>
        <end position="636"/>
    </location>
</feature>